<dbReference type="InterPro" id="IPR027417">
    <property type="entry name" value="P-loop_NTPase"/>
</dbReference>
<dbReference type="Proteomes" id="UP001432401">
    <property type="component" value="Unassembled WGS sequence"/>
</dbReference>
<evidence type="ECO:0000313" key="1">
    <source>
        <dbReference type="EMBL" id="MES0836574.1"/>
    </source>
</evidence>
<organism evidence="1 2">
    <name type="scientific">Nocardiopsis tropica</name>
    <dbReference type="NCBI Taxonomy" id="109330"/>
    <lineage>
        <taxon>Bacteria</taxon>
        <taxon>Bacillati</taxon>
        <taxon>Actinomycetota</taxon>
        <taxon>Actinomycetes</taxon>
        <taxon>Streptosporangiales</taxon>
        <taxon>Nocardiopsidaceae</taxon>
        <taxon>Nocardiopsis</taxon>
    </lineage>
</organism>
<protein>
    <submittedName>
        <fullName evidence="1">ABC transporter ATP-binding protein</fullName>
    </submittedName>
</protein>
<evidence type="ECO:0000313" key="2">
    <source>
        <dbReference type="Proteomes" id="UP001432401"/>
    </source>
</evidence>
<reference evidence="1 2" key="1">
    <citation type="submission" date="2024-06" db="EMBL/GenBank/DDBJ databases">
        <authorList>
            <person name="Bataeva Y.V."/>
            <person name="Grigorian L.N."/>
            <person name="Solomentsev V.I."/>
        </authorList>
    </citation>
    <scope>NUCLEOTIDE SEQUENCE [LARGE SCALE GENOMIC DNA]</scope>
    <source>
        <strain evidence="2">SCPM-O-B-12605 (RCAM04882)</strain>
    </source>
</reference>
<dbReference type="SUPFAM" id="SSF52540">
    <property type="entry name" value="P-loop containing nucleoside triphosphate hydrolases"/>
    <property type="match status" value="1"/>
</dbReference>
<feature type="non-terminal residue" evidence="1">
    <location>
        <position position="1"/>
    </location>
</feature>
<dbReference type="EMBL" id="JBEQNB010000012">
    <property type="protein sequence ID" value="MES0836574.1"/>
    <property type="molecule type" value="Genomic_DNA"/>
</dbReference>
<name>A0ABV1ZZV2_9ACTN</name>
<comment type="caution">
    <text evidence="1">The sequence shown here is derived from an EMBL/GenBank/DDBJ whole genome shotgun (WGS) entry which is preliminary data.</text>
</comment>
<keyword evidence="1" id="KW-0067">ATP-binding</keyword>
<dbReference type="GO" id="GO:0005524">
    <property type="term" value="F:ATP binding"/>
    <property type="evidence" value="ECO:0007669"/>
    <property type="project" value="UniProtKB-KW"/>
</dbReference>
<gene>
    <name evidence="1" type="ORF">ABUK86_22540</name>
</gene>
<keyword evidence="2" id="KW-1185">Reference proteome</keyword>
<sequence length="99" mass="11010">RLDPALTTRIHQARTLYTRHTGARLFLLTTPAPPPPTPTPDTALLSLTDHPTHTRTADRILLLRNGRVTETGTHHQLLVRGGAYARLYALHGAHRTRTP</sequence>
<accession>A0ABV1ZZV2</accession>
<dbReference type="Gene3D" id="3.40.50.300">
    <property type="entry name" value="P-loop containing nucleotide triphosphate hydrolases"/>
    <property type="match status" value="1"/>
</dbReference>
<proteinExistence type="predicted"/>
<keyword evidence="1" id="KW-0547">Nucleotide-binding</keyword>